<dbReference type="NCBIfam" id="NF033551">
    <property type="entry name" value="transpos_IS1182"/>
    <property type="match status" value="1"/>
</dbReference>
<organism evidence="4 5">
    <name type="scientific">Domibacillus enclensis</name>
    <dbReference type="NCBI Taxonomy" id="1017273"/>
    <lineage>
        <taxon>Bacteria</taxon>
        <taxon>Bacillati</taxon>
        <taxon>Bacillota</taxon>
        <taxon>Bacilli</taxon>
        <taxon>Bacillales</taxon>
        <taxon>Bacillaceae</taxon>
        <taxon>Domibacillus</taxon>
    </lineage>
</organism>
<dbReference type="PANTHER" id="PTHR33408:SF2">
    <property type="entry name" value="TRANSPOSASE DDE DOMAIN-CONTAINING PROTEIN"/>
    <property type="match status" value="1"/>
</dbReference>
<evidence type="ECO:0000313" key="6">
    <source>
        <dbReference type="Proteomes" id="UP000215545"/>
    </source>
</evidence>
<dbReference type="InterPro" id="IPR008490">
    <property type="entry name" value="Transposase_InsH_N"/>
</dbReference>
<dbReference type="PANTHER" id="PTHR33408">
    <property type="entry name" value="TRANSPOSASE"/>
    <property type="match status" value="1"/>
</dbReference>
<keyword evidence="6" id="KW-1185">Reference proteome</keyword>
<dbReference type="InterPro" id="IPR047629">
    <property type="entry name" value="IS1182_transpos"/>
</dbReference>
<dbReference type="OrthoDB" id="9789070at2"/>
<reference evidence="3" key="3">
    <citation type="submission" date="2017-03" db="EMBL/GenBank/DDBJ databases">
        <authorList>
            <person name="Dastager S.G."/>
            <person name="Neurgaonkar P.S."/>
            <person name="Dharne M.S."/>
        </authorList>
    </citation>
    <scope>NUCLEOTIDE SEQUENCE</scope>
    <source>
        <strain evidence="3">DSM 25145</strain>
    </source>
</reference>
<protein>
    <submittedName>
        <fullName evidence="3">IS5/IS1182 family transposase</fullName>
    </submittedName>
    <submittedName>
        <fullName evidence="4">Transposase domain</fullName>
    </submittedName>
</protein>
<dbReference type="AlphaFoldDB" id="A0A1N7BUX8"/>
<accession>A0A1N7BUX8</accession>
<reference evidence="4 5" key="1">
    <citation type="submission" date="2017-01" db="EMBL/GenBank/DDBJ databases">
        <authorList>
            <person name="Mah S.A."/>
            <person name="Swanson W.J."/>
            <person name="Moy G.W."/>
            <person name="Vacquier V.D."/>
        </authorList>
    </citation>
    <scope>NUCLEOTIDE SEQUENCE [LARGE SCALE GENOMIC DNA]</scope>
    <source>
        <strain evidence="4 5">NIO-1016</strain>
    </source>
</reference>
<dbReference type="STRING" id="1017273.SAMN05443094_11084"/>
<dbReference type="Proteomes" id="UP000186385">
    <property type="component" value="Unassembled WGS sequence"/>
</dbReference>
<dbReference type="Proteomes" id="UP000215545">
    <property type="component" value="Unassembled WGS sequence"/>
</dbReference>
<feature type="domain" description="Transposase IS4-like" evidence="1">
    <location>
        <begin position="241"/>
        <end position="478"/>
    </location>
</feature>
<dbReference type="RefSeq" id="WP_045852561.1">
    <property type="nucleotide sequence ID" value="NZ_FTLX01000010.1"/>
</dbReference>
<gene>
    <name evidence="3" type="ORF">B1B05_16865</name>
    <name evidence="4" type="ORF">SAMN05443094_11084</name>
</gene>
<sequence length="493" mass="56026">MLQKQSTPADSPYMALYDLVVPKDHLLRRMKELVDFSFIYDELKSKYSDDQGRPAVCPIRMFKYLILKAHSKLSDADLVERVQVDMAFKYFLDMAPEEKAIDSTSLTTFRRLRLQDVLLLDILLQKTVEIAIEQGVLKSGILIVDATHTASRYQKKSPKENLAEKARLVRKTVYQFNESMKEAFPAKASSQDIQEEIRYCERLVETIEDHPGLLQMPAVREKVNVLKEAVDDCQEQLHYSADKDARTGYKSKDHSFFGYKTHLIMSDERIITAAAVTSGEKSDGPYLKELVEKSRRAGVNVEAVVGDTAYSGKENLLYAKEEGKEFHLAAPLHPVITRGGHRPINQGFVFNKDADTYACPADHLAVEKKIKPRKAGSSENAQLKYFFDVEICKVCPLKEGCYKEGAKTKIFAISLKSEEHAKQEAFQESDAFKELYKVRYKIEAKNSEIKNRHGHKKAHSTGLFGMQIQASATLFTVNIKRIIKLIDEKGKEK</sequence>
<evidence type="ECO:0000259" key="2">
    <source>
        <dbReference type="Pfam" id="PF05598"/>
    </source>
</evidence>
<evidence type="ECO:0000313" key="3">
    <source>
        <dbReference type="EMBL" id="OXS74558.1"/>
    </source>
</evidence>
<proteinExistence type="predicted"/>
<dbReference type="EMBL" id="MWSK01000010">
    <property type="protein sequence ID" value="OXS74558.1"/>
    <property type="molecule type" value="Genomic_DNA"/>
</dbReference>
<dbReference type="Pfam" id="PF05598">
    <property type="entry name" value="DUF772"/>
    <property type="match status" value="1"/>
</dbReference>
<dbReference type="EMBL" id="FTLX01000010">
    <property type="protein sequence ID" value="SIR55177.1"/>
    <property type="molecule type" value="Genomic_DNA"/>
</dbReference>
<name>A0A1N7BUX8_9BACI</name>
<evidence type="ECO:0000259" key="1">
    <source>
        <dbReference type="Pfam" id="PF01609"/>
    </source>
</evidence>
<feature type="domain" description="Transposase InsH N-terminal" evidence="2">
    <location>
        <begin position="20"/>
        <end position="111"/>
    </location>
</feature>
<reference evidence="6" key="2">
    <citation type="submission" date="2017-03" db="EMBL/GenBank/DDBJ databases">
        <title>Bacillus sp. V-88(T) DSM27956, whole genome shotgun sequencing project.</title>
        <authorList>
            <person name="Dastager S.G."/>
            <person name="Neurgaonkar P.S."/>
            <person name="Dharne M.S."/>
        </authorList>
    </citation>
    <scope>NUCLEOTIDE SEQUENCE [LARGE SCALE GENOMIC DNA]</scope>
    <source>
        <strain evidence="6">DSM 25145</strain>
    </source>
</reference>
<evidence type="ECO:0000313" key="4">
    <source>
        <dbReference type="EMBL" id="SIR55177.1"/>
    </source>
</evidence>
<dbReference type="Pfam" id="PF01609">
    <property type="entry name" value="DDE_Tnp_1"/>
    <property type="match status" value="1"/>
</dbReference>
<dbReference type="InterPro" id="IPR002559">
    <property type="entry name" value="Transposase_11"/>
</dbReference>
<evidence type="ECO:0000313" key="5">
    <source>
        <dbReference type="Proteomes" id="UP000186385"/>
    </source>
</evidence>